<dbReference type="PANTHER" id="PTHR18952:SF236">
    <property type="entry name" value="ALPHA CARBONIC ANHYDRASE 1, CHLOROPLASTIC"/>
    <property type="match status" value="1"/>
</dbReference>
<comment type="caution">
    <text evidence="3">The sequence shown here is derived from an EMBL/GenBank/DDBJ whole genome shotgun (WGS) entry which is preliminary data.</text>
</comment>
<organism evidence="3 4">
    <name type="scientific">Dioscorea zingiberensis</name>
    <dbReference type="NCBI Taxonomy" id="325984"/>
    <lineage>
        <taxon>Eukaryota</taxon>
        <taxon>Viridiplantae</taxon>
        <taxon>Streptophyta</taxon>
        <taxon>Embryophyta</taxon>
        <taxon>Tracheophyta</taxon>
        <taxon>Spermatophyta</taxon>
        <taxon>Magnoliopsida</taxon>
        <taxon>Liliopsida</taxon>
        <taxon>Dioscoreales</taxon>
        <taxon>Dioscoreaceae</taxon>
        <taxon>Dioscorea</taxon>
    </lineage>
</organism>
<feature type="chain" id="PRO_5039389844" description="Alpha-carbonic anhydrase domain-containing protein" evidence="1">
    <location>
        <begin position="26"/>
        <end position="291"/>
    </location>
</feature>
<dbReference type="PANTHER" id="PTHR18952">
    <property type="entry name" value="CARBONIC ANHYDRASE"/>
    <property type="match status" value="1"/>
</dbReference>
<dbReference type="InterPro" id="IPR023561">
    <property type="entry name" value="Carbonic_anhydrase_a-class"/>
</dbReference>
<evidence type="ECO:0000259" key="2">
    <source>
        <dbReference type="PROSITE" id="PS51144"/>
    </source>
</evidence>
<dbReference type="Proteomes" id="UP001085076">
    <property type="component" value="Miscellaneous, Linkage group lg03"/>
</dbReference>
<name>A0A9D5CNQ0_9LILI</name>
<feature type="signal peptide" evidence="1">
    <location>
        <begin position="1"/>
        <end position="25"/>
    </location>
</feature>
<dbReference type="EMBL" id="JAGGNH010000003">
    <property type="protein sequence ID" value="KAJ0976721.1"/>
    <property type="molecule type" value="Genomic_DNA"/>
</dbReference>
<dbReference type="OrthoDB" id="429145at2759"/>
<gene>
    <name evidence="3" type="ORF">J5N97_012195</name>
</gene>
<dbReference type="InterPro" id="IPR041891">
    <property type="entry name" value="Alpha_CA_prokaryot-like"/>
</dbReference>
<dbReference type="InterPro" id="IPR001148">
    <property type="entry name" value="CA_dom"/>
</dbReference>
<keyword evidence="1" id="KW-0732">Signal</keyword>
<reference evidence="3" key="2">
    <citation type="journal article" date="2022" name="Hortic Res">
        <title>The genome of Dioscorea zingiberensis sheds light on the biosynthesis, origin and evolution of the medicinally important diosgenin saponins.</title>
        <authorList>
            <person name="Li Y."/>
            <person name="Tan C."/>
            <person name="Li Z."/>
            <person name="Guo J."/>
            <person name="Li S."/>
            <person name="Chen X."/>
            <person name="Wang C."/>
            <person name="Dai X."/>
            <person name="Yang H."/>
            <person name="Song W."/>
            <person name="Hou L."/>
            <person name="Xu J."/>
            <person name="Tong Z."/>
            <person name="Xu A."/>
            <person name="Yuan X."/>
            <person name="Wang W."/>
            <person name="Yang Q."/>
            <person name="Chen L."/>
            <person name="Sun Z."/>
            <person name="Wang K."/>
            <person name="Pan B."/>
            <person name="Chen J."/>
            <person name="Bao Y."/>
            <person name="Liu F."/>
            <person name="Qi X."/>
            <person name="Gang D.R."/>
            <person name="Wen J."/>
            <person name="Li J."/>
        </authorList>
    </citation>
    <scope>NUCLEOTIDE SEQUENCE</scope>
    <source>
        <strain evidence="3">Dzin_1.0</strain>
    </source>
</reference>
<dbReference type="Gene3D" id="3.10.200.10">
    <property type="entry name" value="Alpha carbonic anhydrase"/>
    <property type="match status" value="1"/>
</dbReference>
<reference evidence="3" key="1">
    <citation type="submission" date="2021-03" db="EMBL/GenBank/DDBJ databases">
        <authorList>
            <person name="Li Z."/>
            <person name="Yang C."/>
        </authorList>
    </citation>
    <scope>NUCLEOTIDE SEQUENCE</scope>
    <source>
        <strain evidence="3">Dzin_1.0</strain>
        <tissue evidence="3">Leaf</tissue>
    </source>
</reference>
<evidence type="ECO:0000256" key="1">
    <source>
        <dbReference type="SAM" id="SignalP"/>
    </source>
</evidence>
<dbReference type="PROSITE" id="PS51144">
    <property type="entry name" value="ALPHA_CA_2"/>
    <property type="match status" value="1"/>
</dbReference>
<accession>A0A9D5CNQ0</accession>
<sequence length="291" mass="32667">MTAMASRGAIFAFGVALLLATHARAQVNVIKFGYSGDSGPDKWGNLSQEFAACSQGTSQSPVNILKEINGSVPYRKMMPVQGDYIDPNATLVNNGFNIALRFNEKVGSIFVRQKKHELVHMVWHTPSEHTIDDERHECMHEFPAELQLIHLSEDGGIAIVAILYKYGDDEDKLLLQFKDQLSQLAQQNCSSDQETHIPIGVLNTKALRRQYTKFWSYTGSLSTPPCTENVNWIIVGKIREISEDQVAALQAPLAAEYKNNSRPVQPMNGRSVFRYDLAKEKRITNGYYDDD</sequence>
<dbReference type="CDD" id="cd03124">
    <property type="entry name" value="alpha_CA_prokaryotic_like"/>
    <property type="match status" value="1"/>
</dbReference>
<dbReference type="Pfam" id="PF00194">
    <property type="entry name" value="Carb_anhydrase"/>
    <property type="match status" value="1"/>
</dbReference>
<dbReference type="SUPFAM" id="SSF51069">
    <property type="entry name" value="Carbonic anhydrase"/>
    <property type="match status" value="1"/>
</dbReference>
<evidence type="ECO:0000313" key="4">
    <source>
        <dbReference type="Proteomes" id="UP001085076"/>
    </source>
</evidence>
<dbReference type="GO" id="GO:0004089">
    <property type="term" value="F:carbonate dehydratase activity"/>
    <property type="evidence" value="ECO:0007669"/>
    <property type="project" value="InterPro"/>
</dbReference>
<proteinExistence type="predicted"/>
<dbReference type="GO" id="GO:0008270">
    <property type="term" value="F:zinc ion binding"/>
    <property type="evidence" value="ECO:0007669"/>
    <property type="project" value="InterPro"/>
</dbReference>
<dbReference type="SMART" id="SM01057">
    <property type="entry name" value="Carb_anhydrase"/>
    <property type="match status" value="1"/>
</dbReference>
<dbReference type="AlphaFoldDB" id="A0A9D5CNQ0"/>
<protein>
    <recommendedName>
        <fullName evidence="2">Alpha-carbonic anhydrase domain-containing protein</fullName>
    </recommendedName>
</protein>
<feature type="domain" description="Alpha-carbonic anhydrase" evidence="2">
    <location>
        <begin position="30"/>
        <end position="276"/>
    </location>
</feature>
<keyword evidence="4" id="KW-1185">Reference proteome</keyword>
<evidence type="ECO:0000313" key="3">
    <source>
        <dbReference type="EMBL" id="KAJ0976721.1"/>
    </source>
</evidence>
<dbReference type="InterPro" id="IPR036398">
    <property type="entry name" value="CA_dom_sf"/>
</dbReference>
<dbReference type="GO" id="GO:0006730">
    <property type="term" value="P:one-carbon metabolic process"/>
    <property type="evidence" value="ECO:0007669"/>
    <property type="project" value="TreeGrafter"/>
</dbReference>